<protein>
    <submittedName>
        <fullName evidence="2">Uncharacterized protein</fullName>
    </submittedName>
</protein>
<keyword evidence="1" id="KW-0472">Membrane</keyword>
<sequence>GLSFPCHVPPMRLFKEEPLLLVLIFGSWSVSEVLAVGGGASKLVDPGNPLAAAPLADWPRLPEGVKDELEEAEDMTQLAEDVLEPCAAIRQGILAPSDATHITREEGFGCWDICQEDSWEMRASPFVALGLLMALVSMAVVEAVNSRRTATGEASWAVGLQLANRVFLQAPLSAGAFLFLSMAGRSLLVMDLDAPAVCVKALFAAAFGPPPALAKLWEYLPVYFGCFAGLLVGLLRWLAAEAIGDGSCGFFCCLCCCRRLQPEDYEHRRPLKGSGPLASCEGHLLCCTVTEISEAHGEVNRIRWALQMGSLLGVALAVDLACMGQPLLTFVAFCGVAAGARASGLALRLSRAEWGGRIRDVQCPFGSDAAMLLSLSGKMGYATNELLEKYGIQAASETVIFLYIAVIAI</sequence>
<comment type="caution">
    <text evidence="2">The sequence shown here is derived from an EMBL/GenBank/DDBJ whole genome shotgun (WGS) entry which is preliminary data.</text>
</comment>
<proteinExistence type="predicted"/>
<gene>
    <name evidence="2" type="ORF">PGLA2088_LOCUS35918</name>
</gene>
<name>A0A813KVH6_POLGL</name>
<evidence type="ECO:0000256" key="1">
    <source>
        <dbReference type="SAM" id="Phobius"/>
    </source>
</evidence>
<organism evidence="2 3">
    <name type="scientific">Polarella glacialis</name>
    <name type="common">Dinoflagellate</name>
    <dbReference type="NCBI Taxonomy" id="89957"/>
    <lineage>
        <taxon>Eukaryota</taxon>
        <taxon>Sar</taxon>
        <taxon>Alveolata</taxon>
        <taxon>Dinophyceae</taxon>
        <taxon>Suessiales</taxon>
        <taxon>Suessiaceae</taxon>
        <taxon>Polarella</taxon>
    </lineage>
</organism>
<feature type="non-terminal residue" evidence="2">
    <location>
        <position position="409"/>
    </location>
</feature>
<accession>A0A813KVH6</accession>
<feature type="non-terminal residue" evidence="2">
    <location>
        <position position="1"/>
    </location>
</feature>
<evidence type="ECO:0000313" key="3">
    <source>
        <dbReference type="Proteomes" id="UP000626109"/>
    </source>
</evidence>
<evidence type="ECO:0000313" key="2">
    <source>
        <dbReference type="EMBL" id="CAE8710376.1"/>
    </source>
</evidence>
<keyword evidence="1" id="KW-0812">Transmembrane</keyword>
<feature type="transmembrane region" description="Helical" evidence="1">
    <location>
        <begin position="220"/>
        <end position="239"/>
    </location>
</feature>
<dbReference type="AlphaFoldDB" id="A0A813KVH6"/>
<reference evidence="2" key="1">
    <citation type="submission" date="2021-02" db="EMBL/GenBank/DDBJ databases">
        <authorList>
            <person name="Dougan E. K."/>
            <person name="Rhodes N."/>
            <person name="Thang M."/>
            <person name="Chan C."/>
        </authorList>
    </citation>
    <scope>NUCLEOTIDE SEQUENCE</scope>
</reference>
<feature type="transmembrane region" description="Helical" evidence="1">
    <location>
        <begin position="126"/>
        <end position="145"/>
    </location>
</feature>
<dbReference type="EMBL" id="CAJNNW010031978">
    <property type="protein sequence ID" value="CAE8710376.1"/>
    <property type="molecule type" value="Genomic_DNA"/>
</dbReference>
<dbReference type="Proteomes" id="UP000626109">
    <property type="component" value="Unassembled WGS sequence"/>
</dbReference>
<keyword evidence="1" id="KW-1133">Transmembrane helix</keyword>
<feature type="transmembrane region" description="Helical" evidence="1">
    <location>
        <begin position="166"/>
        <end position="184"/>
    </location>
</feature>